<keyword evidence="6 10" id="KW-0210">Decarboxylase</keyword>
<feature type="binding site" evidence="10">
    <location>
        <begin position="233"/>
        <end position="241"/>
    </location>
    <ligand>
        <name>ATP</name>
        <dbReference type="ChEBI" id="CHEBI:30616"/>
    </ligand>
</feature>
<keyword evidence="5 10" id="KW-0547">Nucleotide-binding</keyword>
<name>A0A9D1L4W4_9ACTN</name>
<feature type="binding site" evidence="10">
    <location>
        <position position="55"/>
    </location>
    <ligand>
        <name>substrate</name>
    </ligand>
</feature>
<evidence type="ECO:0000313" key="12">
    <source>
        <dbReference type="EMBL" id="HIU24051.1"/>
    </source>
</evidence>
<dbReference type="Gene3D" id="3.90.228.20">
    <property type="match status" value="1"/>
</dbReference>
<dbReference type="CDD" id="cd00484">
    <property type="entry name" value="PEPCK_ATP"/>
    <property type="match status" value="1"/>
</dbReference>
<dbReference type="GO" id="GO:0005524">
    <property type="term" value="F:ATP binding"/>
    <property type="evidence" value="ECO:0007669"/>
    <property type="project" value="UniProtKB-UniRule"/>
</dbReference>
<keyword evidence="8 10" id="KW-0456">Lyase</keyword>
<feature type="binding site" evidence="10">
    <location>
        <position position="190"/>
    </location>
    <ligand>
        <name>substrate</name>
    </ligand>
</feature>
<feature type="binding site" evidence="10">
    <location>
        <position position="196"/>
    </location>
    <ligand>
        <name>Mn(2+)</name>
        <dbReference type="ChEBI" id="CHEBI:29035"/>
    </ligand>
</feature>
<dbReference type="EC" id="4.1.1.49" evidence="3 10"/>
<comment type="pathway">
    <text evidence="1 10">Carbohydrate biosynthesis; gluconeogenesis.</text>
</comment>
<evidence type="ECO:0000256" key="3">
    <source>
        <dbReference type="ARBA" id="ARBA00012363"/>
    </source>
</evidence>
<dbReference type="InterPro" id="IPR013035">
    <property type="entry name" value="PEP_carboxykinase_C"/>
</dbReference>
<dbReference type="AlphaFoldDB" id="A0A9D1L4W4"/>
<dbReference type="GO" id="GO:0046872">
    <property type="term" value="F:metal ion binding"/>
    <property type="evidence" value="ECO:0007669"/>
    <property type="project" value="UniProtKB-KW"/>
</dbReference>
<dbReference type="PANTHER" id="PTHR30031:SF0">
    <property type="entry name" value="PHOSPHOENOLPYRUVATE CARBOXYKINASE (ATP)"/>
    <property type="match status" value="1"/>
</dbReference>
<keyword evidence="7 10" id="KW-0067">ATP-binding</keyword>
<feature type="binding site" evidence="10">
    <location>
        <position position="196"/>
    </location>
    <ligand>
        <name>ATP</name>
        <dbReference type="ChEBI" id="CHEBI:30616"/>
    </ligand>
</feature>
<dbReference type="Proteomes" id="UP000824078">
    <property type="component" value="Unassembled WGS sequence"/>
</dbReference>
<keyword evidence="10" id="KW-0464">Manganese</keyword>
<keyword evidence="10" id="KW-0479">Metal-binding</keyword>
<dbReference type="InterPro" id="IPR008210">
    <property type="entry name" value="PEP_carboxykinase_N"/>
</dbReference>
<organism evidence="12 13">
    <name type="scientific">Candidatus Coprovicinus avistercoris</name>
    <dbReference type="NCBI Taxonomy" id="2840754"/>
    <lineage>
        <taxon>Bacteria</taxon>
        <taxon>Bacillati</taxon>
        <taxon>Actinomycetota</taxon>
        <taxon>Coriobacteriia</taxon>
        <taxon>Coriobacteriales</taxon>
        <taxon>Coriobacteriaceae</taxon>
        <taxon>Coriobacteriaceae incertae sedis</taxon>
        <taxon>Candidatus Coprovicinus</taxon>
    </lineage>
</organism>
<protein>
    <recommendedName>
        <fullName evidence="3 10">Phosphoenolpyruvate carboxykinase (ATP)</fullName>
        <shortName evidence="10">PCK</shortName>
        <shortName evidence="10">PEP carboxykinase</shortName>
        <shortName evidence="10">PEPCK</shortName>
        <ecNumber evidence="3 10">4.1.1.49</ecNumber>
    </recommendedName>
</protein>
<reference evidence="12" key="2">
    <citation type="journal article" date="2021" name="PeerJ">
        <title>Extensive microbial diversity within the chicken gut microbiome revealed by metagenomics and culture.</title>
        <authorList>
            <person name="Gilroy R."/>
            <person name="Ravi A."/>
            <person name="Getino M."/>
            <person name="Pursley I."/>
            <person name="Horton D.L."/>
            <person name="Alikhan N.F."/>
            <person name="Baker D."/>
            <person name="Gharbi K."/>
            <person name="Hall N."/>
            <person name="Watson M."/>
            <person name="Adriaenssens E.M."/>
            <person name="Foster-Nyarko E."/>
            <person name="Jarju S."/>
            <person name="Secka A."/>
            <person name="Antonio M."/>
            <person name="Oren A."/>
            <person name="Chaudhuri R.R."/>
            <person name="La Ragione R."/>
            <person name="Hildebrand F."/>
            <person name="Pallen M.J."/>
        </authorList>
    </citation>
    <scope>NUCLEOTIDE SEQUENCE</scope>
    <source>
        <strain evidence="12">ChiHjej12B11-29160</strain>
    </source>
</reference>
<dbReference type="Gene3D" id="2.170.8.10">
    <property type="entry name" value="Phosphoenolpyruvate Carboxykinase, domain 2"/>
    <property type="match status" value="1"/>
</dbReference>
<dbReference type="GO" id="GO:0005829">
    <property type="term" value="C:cytosol"/>
    <property type="evidence" value="ECO:0007669"/>
    <property type="project" value="TreeGrafter"/>
</dbReference>
<dbReference type="PANTHER" id="PTHR30031">
    <property type="entry name" value="PHOSPHOENOLPYRUVATE CARBOXYKINASE ATP"/>
    <property type="match status" value="1"/>
</dbReference>
<comment type="cofactor">
    <cofactor evidence="10">
        <name>Mn(2+)</name>
        <dbReference type="ChEBI" id="CHEBI:29035"/>
    </cofactor>
    <text evidence="10">Binds 1 Mn(2+) ion per subunit.</text>
</comment>
<proteinExistence type="inferred from homology"/>
<feature type="binding site" evidence="10">
    <location>
        <position position="445"/>
    </location>
    <ligand>
        <name>ATP</name>
        <dbReference type="ChEBI" id="CHEBI:30616"/>
    </ligand>
</feature>
<dbReference type="EMBL" id="DVMQ01000013">
    <property type="protein sequence ID" value="HIU24051.1"/>
    <property type="molecule type" value="Genomic_DNA"/>
</dbReference>
<evidence type="ECO:0000256" key="6">
    <source>
        <dbReference type="ARBA" id="ARBA00022793"/>
    </source>
</evidence>
<dbReference type="HAMAP" id="MF_00453">
    <property type="entry name" value="PEPCK_ATP"/>
    <property type="match status" value="1"/>
</dbReference>
<dbReference type="Pfam" id="PF01293">
    <property type="entry name" value="PEPCK_ATP"/>
    <property type="match status" value="1"/>
</dbReference>
<evidence type="ECO:0000256" key="8">
    <source>
        <dbReference type="ARBA" id="ARBA00023239"/>
    </source>
</evidence>
<keyword evidence="4 10" id="KW-0312">Gluconeogenesis</keyword>
<keyword evidence="10" id="KW-0963">Cytoplasm</keyword>
<evidence type="ECO:0000256" key="10">
    <source>
        <dbReference type="HAMAP-Rule" id="MF_00453"/>
    </source>
</evidence>
<comment type="caution">
    <text evidence="12">The sequence shown here is derived from an EMBL/GenBank/DDBJ whole genome shotgun (WGS) entry which is preliminary data.</text>
</comment>
<comment type="caution">
    <text evidence="10">Lacks conserved residue(s) required for the propagation of feature annotation.</text>
</comment>
<feature type="binding site" evidence="10">
    <location>
        <position position="282"/>
    </location>
    <ligand>
        <name>ATP</name>
        <dbReference type="ChEBI" id="CHEBI:30616"/>
    </ligand>
</feature>
<evidence type="ECO:0000256" key="2">
    <source>
        <dbReference type="ARBA" id="ARBA00006052"/>
    </source>
</evidence>
<dbReference type="PIRSF" id="PIRSF006294">
    <property type="entry name" value="PEP_crbxkin"/>
    <property type="match status" value="1"/>
</dbReference>
<evidence type="ECO:0000256" key="9">
    <source>
        <dbReference type="ARBA" id="ARBA00047371"/>
    </source>
</evidence>
<dbReference type="SUPFAM" id="SSF68923">
    <property type="entry name" value="PEP carboxykinase N-terminal domain"/>
    <property type="match status" value="1"/>
</dbReference>
<dbReference type="InterPro" id="IPR001272">
    <property type="entry name" value="PEP_carboxykinase_ATP"/>
</dbReference>
<dbReference type="SUPFAM" id="SSF53795">
    <property type="entry name" value="PEP carboxykinase-like"/>
    <property type="match status" value="1"/>
</dbReference>
<feature type="binding site" evidence="10">
    <location>
        <position position="216"/>
    </location>
    <ligand>
        <name>ATP</name>
        <dbReference type="ChEBI" id="CHEBI:30616"/>
    </ligand>
</feature>
<evidence type="ECO:0000256" key="4">
    <source>
        <dbReference type="ARBA" id="ARBA00022432"/>
    </source>
</evidence>
<dbReference type="PROSITE" id="PS00532">
    <property type="entry name" value="PEPCK_ATP"/>
    <property type="match status" value="1"/>
</dbReference>
<evidence type="ECO:0000256" key="7">
    <source>
        <dbReference type="ARBA" id="ARBA00022840"/>
    </source>
</evidence>
<dbReference type="Gene3D" id="3.40.449.10">
    <property type="entry name" value="Phosphoenolpyruvate Carboxykinase, domain 1"/>
    <property type="match status" value="1"/>
</dbReference>
<accession>A0A9D1L4W4</accession>
<comment type="similarity">
    <text evidence="2 10">Belongs to the phosphoenolpyruvate carboxykinase (ATP) family.</text>
</comment>
<comment type="catalytic activity">
    <reaction evidence="9 10">
        <text>oxaloacetate + ATP = phosphoenolpyruvate + ADP + CO2</text>
        <dbReference type="Rhea" id="RHEA:18617"/>
        <dbReference type="ChEBI" id="CHEBI:16452"/>
        <dbReference type="ChEBI" id="CHEBI:16526"/>
        <dbReference type="ChEBI" id="CHEBI:30616"/>
        <dbReference type="ChEBI" id="CHEBI:58702"/>
        <dbReference type="ChEBI" id="CHEBI:456216"/>
        <dbReference type="EC" id="4.1.1.49"/>
    </reaction>
</comment>
<feature type="binding site" evidence="10">
    <location>
        <position position="196"/>
    </location>
    <ligand>
        <name>substrate</name>
    </ligand>
</feature>
<evidence type="ECO:0000313" key="13">
    <source>
        <dbReference type="Proteomes" id="UP000824078"/>
    </source>
</evidence>
<feature type="binding site" evidence="10">
    <location>
        <position position="216"/>
    </location>
    <ligand>
        <name>Mn(2+)</name>
        <dbReference type="ChEBI" id="CHEBI:29035"/>
    </ligand>
</feature>
<dbReference type="GO" id="GO:0006094">
    <property type="term" value="P:gluconeogenesis"/>
    <property type="evidence" value="ECO:0007669"/>
    <property type="project" value="UniProtKB-UniRule"/>
</dbReference>
<feature type="binding site" evidence="10">
    <location>
        <position position="319"/>
    </location>
    <ligand>
        <name>ATP</name>
        <dbReference type="ChEBI" id="CHEBI:30616"/>
    </ligand>
</feature>
<comment type="function">
    <text evidence="10">Involved in the gluconeogenesis. Catalyzes the conversion of oxaloacetate (OAA) to phosphoenolpyruvate (PEP) through direct phosphoryl transfer between the nucleoside triphosphate and OAA.</text>
</comment>
<feature type="binding site" evidence="10">
    <location>
        <position position="254"/>
    </location>
    <ligand>
        <name>Mn(2+)</name>
        <dbReference type="ChEBI" id="CHEBI:29035"/>
    </ligand>
</feature>
<dbReference type="GO" id="GO:0004612">
    <property type="term" value="F:phosphoenolpyruvate carboxykinase (ATP) activity"/>
    <property type="evidence" value="ECO:0007669"/>
    <property type="project" value="UniProtKB-UniRule"/>
</dbReference>
<evidence type="ECO:0000256" key="11">
    <source>
        <dbReference type="SAM" id="MobiDB-lite"/>
    </source>
</evidence>
<evidence type="ECO:0000256" key="5">
    <source>
        <dbReference type="ARBA" id="ARBA00022741"/>
    </source>
</evidence>
<reference evidence="12" key="1">
    <citation type="submission" date="2020-10" db="EMBL/GenBank/DDBJ databases">
        <authorList>
            <person name="Gilroy R."/>
        </authorList>
    </citation>
    <scope>NUCLEOTIDE SEQUENCE</scope>
    <source>
        <strain evidence="12">ChiHjej12B11-29160</strain>
    </source>
</reference>
<dbReference type="NCBIfam" id="NF006821">
    <property type="entry name" value="PRK09344.1-3"/>
    <property type="match status" value="1"/>
</dbReference>
<dbReference type="NCBIfam" id="NF006820">
    <property type="entry name" value="PRK09344.1-2"/>
    <property type="match status" value="1"/>
</dbReference>
<gene>
    <name evidence="10 12" type="primary">pckA</name>
    <name evidence="12" type="ORF">IAD17_03935</name>
</gene>
<feature type="region of interest" description="Disordered" evidence="11">
    <location>
        <begin position="516"/>
        <end position="537"/>
    </location>
</feature>
<dbReference type="NCBIfam" id="TIGR00224">
    <property type="entry name" value="pckA"/>
    <property type="match status" value="1"/>
</dbReference>
<feature type="binding site" evidence="10">
    <location>
        <position position="319"/>
    </location>
    <ligand>
        <name>substrate</name>
    </ligand>
</feature>
<evidence type="ECO:0000256" key="1">
    <source>
        <dbReference type="ARBA" id="ARBA00004742"/>
    </source>
</evidence>
<dbReference type="InterPro" id="IPR015994">
    <property type="entry name" value="PEPCK_ATP_CS"/>
</dbReference>
<sequence>MVQDDFARLGLAYDDSRIKLNLSTALLVEEAIRRGEGVLSDTGSLCVTTGKYTGRSPRDRFIVDTPDVHDKIAWGSVNVPLSKEHYEKIKEDTVAYLNDHDLFVMQTVAGADRRYSRNFEVVCELASQALFVHQLLVRPMPAELSRYAPNFMVLAAPGFKCDPAIHGTNSEAAVVINFEDRTILVCGTSYSGEIKKSIFSAMNYLLPVEDNVLPMHCSCNMNPRSKGTTVLFGLSGTGKTTLSAAPGRNLIGDDEHGWADDGVFNIEGGCYAKTINITPETEPQIYNAIRFGSVSENVVLDPQTRIPDFDDVSITENGRVAYPVEFIPDAVVDGVATRVPDVVIFLTADAFGVLPPIAKLSTNAAMYHFITGFTSKVAGTERGITEPQPTFSSLFGEPFMPLDPNVYAKMLGERIEKGGTRVYLVNTGWTGGPYGVGHRMKLSLTRKMVNAAMSGVLEASGYWHEQRFNLEIPNLCLGVSRKLLNPRNTWADKAAYDEQAERLATMFEENARVNHPDMAEEVRAAGPHPLGGKKKRG</sequence>
<comment type="subcellular location">
    <subcellularLocation>
        <location evidence="10">Cytoplasm</location>
    </subcellularLocation>
</comment>